<dbReference type="EMBL" id="BMHB01000002">
    <property type="protein sequence ID" value="GGI16507.1"/>
    <property type="molecule type" value="Genomic_DNA"/>
</dbReference>
<dbReference type="Pfam" id="PF03646">
    <property type="entry name" value="FlaG"/>
    <property type="match status" value="1"/>
</dbReference>
<comment type="caution">
    <text evidence="1">The sequence shown here is derived from an EMBL/GenBank/DDBJ whole genome shotgun (WGS) entry which is preliminary data.</text>
</comment>
<name>A0A8J3F0M3_9BACI</name>
<dbReference type="InterPro" id="IPR005186">
    <property type="entry name" value="FlaG"/>
</dbReference>
<dbReference type="NCBIfam" id="NF005834">
    <property type="entry name" value="PRK07738.1"/>
    <property type="match status" value="1"/>
</dbReference>
<gene>
    <name evidence="1" type="ORF">GCM10007380_33310</name>
</gene>
<dbReference type="Proteomes" id="UP000626244">
    <property type="component" value="Unassembled WGS sequence"/>
</dbReference>
<accession>A0A8J3F0M3</accession>
<dbReference type="OrthoDB" id="9799867at2"/>
<dbReference type="PANTHER" id="PTHR37166:SF1">
    <property type="entry name" value="PROTEIN FLAG"/>
    <property type="match status" value="1"/>
</dbReference>
<dbReference type="AlphaFoldDB" id="A0A8J3F0M3"/>
<dbReference type="SUPFAM" id="SSF160214">
    <property type="entry name" value="FlaG-like"/>
    <property type="match status" value="1"/>
</dbReference>
<keyword evidence="2" id="KW-1185">Reference proteome</keyword>
<dbReference type="InterPro" id="IPR035924">
    <property type="entry name" value="FlaG-like_sf"/>
</dbReference>
<organism evidence="1 2">
    <name type="scientific">Gottfriedia solisilvae</name>
    <dbReference type="NCBI Taxonomy" id="1516104"/>
    <lineage>
        <taxon>Bacteria</taxon>
        <taxon>Bacillati</taxon>
        <taxon>Bacillota</taxon>
        <taxon>Bacilli</taxon>
        <taxon>Bacillales</taxon>
        <taxon>Bacillaceae</taxon>
        <taxon>Gottfriedia</taxon>
    </lineage>
</organism>
<dbReference type="Gene3D" id="3.30.160.170">
    <property type="entry name" value="FlaG-like"/>
    <property type="match status" value="1"/>
</dbReference>
<proteinExistence type="predicted"/>
<dbReference type="RefSeq" id="WP_088001115.1">
    <property type="nucleotide sequence ID" value="NZ_BMHB01000002.1"/>
</dbReference>
<dbReference type="PANTHER" id="PTHR37166">
    <property type="entry name" value="PROTEIN FLAG"/>
    <property type="match status" value="1"/>
</dbReference>
<evidence type="ECO:0008006" key="3">
    <source>
        <dbReference type="Google" id="ProtNLM"/>
    </source>
</evidence>
<sequence>MLNNVSTTTLAKNVPIIPVPQQSQEVKEYGLKEIGKDTDEITVPKKDLEKIINGMNKLLEPSQTSLEFKLHDKTHSYYAVLVDSDTKEVVREIPSKKLLDFYAAMEEFLGLMFDKKI</sequence>
<evidence type="ECO:0000313" key="2">
    <source>
        <dbReference type="Proteomes" id="UP000626244"/>
    </source>
</evidence>
<evidence type="ECO:0000313" key="1">
    <source>
        <dbReference type="EMBL" id="GGI16507.1"/>
    </source>
</evidence>
<reference evidence="2" key="1">
    <citation type="journal article" date="2019" name="Int. J. Syst. Evol. Microbiol.">
        <title>The Global Catalogue of Microorganisms (GCM) 10K type strain sequencing project: providing services to taxonomists for standard genome sequencing and annotation.</title>
        <authorList>
            <consortium name="The Broad Institute Genomics Platform"/>
            <consortium name="The Broad Institute Genome Sequencing Center for Infectious Disease"/>
            <person name="Wu L."/>
            <person name="Ma J."/>
        </authorList>
    </citation>
    <scope>NUCLEOTIDE SEQUENCE [LARGE SCALE GENOMIC DNA]</scope>
    <source>
        <strain evidence="2">CGMCC 1.14993</strain>
    </source>
</reference>
<protein>
    <recommendedName>
        <fullName evidence="3">Flagellar protein FlaG</fullName>
    </recommendedName>
</protein>